<feature type="compositionally biased region" description="Acidic residues" evidence="1">
    <location>
        <begin position="121"/>
        <end position="134"/>
    </location>
</feature>
<sequence>MTVVGEQGENGVQRSVQDEVARLEAERLRRLQHGGTTSALLGQRRPRSSGDASGVDATAQVATAAGRDSLRQETREALWADEDDDEHKTADEHGDAVGAQAEQELEMKMAPSPGPEAVQTVEEDGEDAEFDETEQYWSAEDYGYSELAEYEPSYYTDYVKEELEEVQQQRTPSGFIPMYTGTEKRLPGGPVFGWSVGAQQGGYGGWGTVPKPTVKMERKLKVEPTG</sequence>
<dbReference type="EMBL" id="JH159157">
    <property type="protein sequence ID" value="EGZ12433.1"/>
    <property type="molecule type" value="Genomic_DNA"/>
</dbReference>
<evidence type="ECO:0000256" key="1">
    <source>
        <dbReference type="SAM" id="MobiDB-lite"/>
    </source>
</evidence>
<dbReference type="InParanoid" id="G4ZWQ9"/>
<dbReference type="RefSeq" id="XP_009532766.1">
    <property type="nucleotide sequence ID" value="XM_009534471.1"/>
</dbReference>
<gene>
    <name evidence="2" type="ORF">PHYSODRAFT_249024</name>
</gene>
<feature type="compositionally biased region" description="Basic and acidic residues" evidence="1">
    <location>
        <begin position="68"/>
        <end position="78"/>
    </location>
</feature>
<evidence type="ECO:0000313" key="2">
    <source>
        <dbReference type="EMBL" id="EGZ12433.1"/>
    </source>
</evidence>
<dbReference type="GeneID" id="20637884"/>
<reference evidence="2 3" key="1">
    <citation type="journal article" date="2006" name="Science">
        <title>Phytophthora genome sequences uncover evolutionary origins and mechanisms of pathogenesis.</title>
        <authorList>
            <person name="Tyler B.M."/>
            <person name="Tripathy S."/>
            <person name="Zhang X."/>
            <person name="Dehal P."/>
            <person name="Jiang R.H."/>
            <person name="Aerts A."/>
            <person name="Arredondo F.D."/>
            <person name="Baxter L."/>
            <person name="Bensasson D."/>
            <person name="Beynon J.L."/>
            <person name="Chapman J."/>
            <person name="Damasceno C.M."/>
            <person name="Dorrance A.E."/>
            <person name="Dou D."/>
            <person name="Dickerman A.W."/>
            <person name="Dubchak I.L."/>
            <person name="Garbelotto M."/>
            <person name="Gijzen M."/>
            <person name="Gordon S.G."/>
            <person name="Govers F."/>
            <person name="Grunwald N.J."/>
            <person name="Huang W."/>
            <person name="Ivors K.L."/>
            <person name="Jones R.W."/>
            <person name="Kamoun S."/>
            <person name="Krampis K."/>
            <person name="Lamour K.H."/>
            <person name="Lee M.K."/>
            <person name="McDonald W.H."/>
            <person name="Medina M."/>
            <person name="Meijer H.J."/>
            <person name="Nordberg E.K."/>
            <person name="Maclean D.J."/>
            <person name="Ospina-Giraldo M.D."/>
            <person name="Morris P.F."/>
            <person name="Phuntumart V."/>
            <person name="Putnam N.H."/>
            <person name="Rash S."/>
            <person name="Rose J.K."/>
            <person name="Sakihama Y."/>
            <person name="Salamov A.A."/>
            <person name="Savidor A."/>
            <person name="Scheuring C.F."/>
            <person name="Smith B.M."/>
            <person name="Sobral B.W."/>
            <person name="Terry A."/>
            <person name="Torto-Alalibo T.A."/>
            <person name="Win J."/>
            <person name="Xu Z."/>
            <person name="Zhang H."/>
            <person name="Grigoriev I.V."/>
            <person name="Rokhsar D.S."/>
            <person name="Boore J.L."/>
        </authorList>
    </citation>
    <scope>NUCLEOTIDE SEQUENCE [LARGE SCALE GENOMIC DNA]</scope>
    <source>
        <strain evidence="2 3">P6497</strain>
    </source>
</reference>
<dbReference type="AlphaFoldDB" id="G4ZWQ9"/>
<evidence type="ECO:0000313" key="3">
    <source>
        <dbReference type="Proteomes" id="UP000002640"/>
    </source>
</evidence>
<dbReference type="KEGG" id="psoj:PHYSODRAFT_249024"/>
<keyword evidence="3" id="KW-1185">Reference proteome</keyword>
<feature type="compositionally biased region" description="Basic and acidic residues" evidence="1">
    <location>
        <begin position="86"/>
        <end position="95"/>
    </location>
</feature>
<dbReference type="SMR" id="G4ZWQ9"/>
<dbReference type="Proteomes" id="UP000002640">
    <property type="component" value="Unassembled WGS sequence"/>
</dbReference>
<proteinExistence type="predicted"/>
<name>G4ZWQ9_PHYSP</name>
<protein>
    <submittedName>
        <fullName evidence="2">Uncharacterized protein</fullName>
    </submittedName>
</protein>
<feature type="region of interest" description="Disordered" evidence="1">
    <location>
        <begin position="29"/>
        <end position="137"/>
    </location>
</feature>
<organism evidence="2 3">
    <name type="scientific">Phytophthora sojae (strain P6497)</name>
    <name type="common">Soybean stem and root rot agent</name>
    <name type="synonym">Phytophthora megasperma f. sp. glycines</name>
    <dbReference type="NCBI Taxonomy" id="1094619"/>
    <lineage>
        <taxon>Eukaryota</taxon>
        <taxon>Sar</taxon>
        <taxon>Stramenopiles</taxon>
        <taxon>Oomycota</taxon>
        <taxon>Peronosporomycetes</taxon>
        <taxon>Peronosporales</taxon>
        <taxon>Peronosporaceae</taxon>
        <taxon>Phytophthora</taxon>
    </lineage>
</organism>
<accession>G4ZWQ9</accession>